<name>A0A5J4RLY6_9ZZZZ</name>
<evidence type="ECO:0000313" key="2">
    <source>
        <dbReference type="EMBL" id="KAA6334679.1"/>
    </source>
</evidence>
<dbReference type="SUPFAM" id="SSF53474">
    <property type="entry name" value="alpha/beta-Hydrolases"/>
    <property type="match status" value="1"/>
</dbReference>
<evidence type="ECO:0000259" key="1">
    <source>
        <dbReference type="Pfam" id="PF00135"/>
    </source>
</evidence>
<reference evidence="2" key="1">
    <citation type="submission" date="2019-03" db="EMBL/GenBank/DDBJ databases">
        <title>Single cell metagenomics reveals metabolic interactions within the superorganism composed of flagellate Streblomastix strix and complex community of Bacteroidetes bacteria on its surface.</title>
        <authorList>
            <person name="Treitli S.C."/>
            <person name="Kolisko M."/>
            <person name="Husnik F."/>
            <person name="Keeling P."/>
            <person name="Hampl V."/>
        </authorList>
    </citation>
    <scope>NUCLEOTIDE SEQUENCE</scope>
    <source>
        <strain evidence="2">STM</strain>
    </source>
</reference>
<dbReference type="Gene3D" id="3.40.50.1820">
    <property type="entry name" value="alpha/beta hydrolase"/>
    <property type="match status" value="1"/>
</dbReference>
<feature type="domain" description="Carboxylesterase type B" evidence="1">
    <location>
        <begin position="113"/>
        <end position="224"/>
    </location>
</feature>
<organism evidence="2">
    <name type="scientific">termite gut metagenome</name>
    <dbReference type="NCBI Taxonomy" id="433724"/>
    <lineage>
        <taxon>unclassified sequences</taxon>
        <taxon>metagenomes</taxon>
        <taxon>organismal metagenomes</taxon>
    </lineage>
</organism>
<dbReference type="PANTHER" id="PTHR11559">
    <property type="entry name" value="CARBOXYLESTERASE"/>
    <property type="match status" value="1"/>
</dbReference>
<dbReference type="EMBL" id="SNRY01000972">
    <property type="protein sequence ID" value="KAA6334679.1"/>
    <property type="molecule type" value="Genomic_DNA"/>
</dbReference>
<gene>
    <name evidence="2" type="ORF">EZS27_017032</name>
</gene>
<feature type="non-terminal residue" evidence="2">
    <location>
        <position position="1"/>
    </location>
</feature>
<protein>
    <recommendedName>
        <fullName evidence="1">Carboxylesterase type B domain-containing protein</fullName>
    </recommendedName>
</protein>
<dbReference type="Pfam" id="PF00135">
    <property type="entry name" value="COesterase"/>
    <property type="match status" value="1"/>
</dbReference>
<dbReference type="InterPro" id="IPR050309">
    <property type="entry name" value="Type-B_Carboxylest/Lipase"/>
</dbReference>
<sequence length="233" mass="26249">DRAAAKCLKDLGGNSRRTFSPVADGIHIPKGVFYSPETASTTPQIPMLLCTTFHEWNPNRSDSSLENISLAEVTERLAPRFGEKAKAIVDAYVKVFPDKRPIEIWALILSARRGVVDTANAKLQQNQPVYLAWFGWEPPLFDNRMRAFHCLDISFWFRNTSRMLTHTGGGAIPRKLSDKMSDALLNFMRTGNPNGSALPHWPEYTKENGEVMVLNNESTVQNDPDREARSMLE</sequence>
<proteinExistence type="predicted"/>
<dbReference type="InterPro" id="IPR029058">
    <property type="entry name" value="AB_hydrolase_fold"/>
</dbReference>
<dbReference type="InterPro" id="IPR002018">
    <property type="entry name" value="CarbesteraseB"/>
</dbReference>
<dbReference type="AlphaFoldDB" id="A0A5J4RLY6"/>
<accession>A0A5J4RLY6</accession>
<comment type="caution">
    <text evidence="2">The sequence shown here is derived from an EMBL/GenBank/DDBJ whole genome shotgun (WGS) entry which is preliminary data.</text>
</comment>